<accession>A0A0F9VNL5</accession>
<comment type="caution">
    <text evidence="2">The sequence shown here is derived from an EMBL/GenBank/DDBJ whole genome shotgun (WGS) entry which is preliminary data.</text>
</comment>
<name>A0A0F9VNL5_9ZZZZ</name>
<dbReference type="PANTHER" id="PTHR33608:SF12">
    <property type="entry name" value="DUF58 DOMAIN-CONTAINING PROTEIN"/>
    <property type="match status" value="1"/>
</dbReference>
<protein>
    <recommendedName>
        <fullName evidence="1">DUF58 domain-containing protein</fullName>
    </recommendedName>
</protein>
<dbReference type="Pfam" id="PF01882">
    <property type="entry name" value="DUF58"/>
    <property type="match status" value="1"/>
</dbReference>
<sequence length="317" mass="36226">MIPGSNDPLVQVTLECLLEARRHCQELPLFSRPMRTSRQTGRQYSRLRGRGVDFDQVRAYQPGDDIRSIDWRVTARTQKVHTKVFNEERERPVFIICEQSNRLFLGSRYSFKSVLAAEACALIAWTALSHSDRVGGLIFTREQCHEVRPRRSRQAILQLFRLLIDANHALQAGGGEAISEQSEPLNLALRHSREIIRPGSIIYMLCDHAAVEHMNQSLLIPLAAHNDLILLPVHDPLDAELPAYGELDFVQNDLKLTLDTREPELREAYRQQFIAQQQAWQRLARRLRCGLNELVTSQPAVDQLRSMLGHRSARATS</sequence>
<dbReference type="InterPro" id="IPR002881">
    <property type="entry name" value="DUF58"/>
</dbReference>
<feature type="domain" description="DUF58" evidence="1">
    <location>
        <begin position="56"/>
        <end position="277"/>
    </location>
</feature>
<evidence type="ECO:0000259" key="1">
    <source>
        <dbReference type="Pfam" id="PF01882"/>
    </source>
</evidence>
<gene>
    <name evidence="2" type="ORF">LCGC14_0117070</name>
</gene>
<reference evidence="2" key="1">
    <citation type="journal article" date="2015" name="Nature">
        <title>Complex archaea that bridge the gap between prokaryotes and eukaryotes.</title>
        <authorList>
            <person name="Spang A."/>
            <person name="Saw J.H."/>
            <person name="Jorgensen S.L."/>
            <person name="Zaremba-Niedzwiedzka K."/>
            <person name="Martijn J."/>
            <person name="Lind A.E."/>
            <person name="van Eijk R."/>
            <person name="Schleper C."/>
            <person name="Guy L."/>
            <person name="Ettema T.J."/>
        </authorList>
    </citation>
    <scope>NUCLEOTIDE SEQUENCE</scope>
</reference>
<dbReference type="EMBL" id="LAZR01000035">
    <property type="protein sequence ID" value="KKO01493.1"/>
    <property type="molecule type" value="Genomic_DNA"/>
</dbReference>
<dbReference type="AlphaFoldDB" id="A0A0F9VNL5"/>
<proteinExistence type="predicted"/>
<dbReference type="PANTHER" id="PTHR33608">
    <property type="entry name" value="BLL2464 PROTEIN"/>
    <property type="match status" value="1"/>
</dbReference>
<organism evidence="2">
    <name type="scientific">marine sediment metagenome</name>
    <dbReference type="NCBI Taxonomy" id="412755"/>
    <lineage>
        <taxon>unclassified sequences</taxon>
        <taxon>metagenomes</taxon>
        <taxon>ecological metagenomes</taxon>
    </lineage>
</organism>
<evidence type="ECO:0000313" key="2">
    <source>
        <dbReference type="EMBL" id="KKO01493.1"/>
    </source>
</evidence>